<proteinExistence type="predicted"/>
<sequence length="95" mass="11177">MYFQQTNSAQRNIPVIQLQTPLNNQQYSSPTNQYYSIPSQTRPFLESPKANNMKEQLDSLYINLRKENQSLKDKLQHISAQVDEAQQKLEQYKKS</sequence>
<evidence type="ECO:0000313" key="2">
    <source>
        <dbReference type="EMBL" id="CAD8077997.1"/>
    </source>
</evidence>
<evidence type="ECO:0000313" key="3">
    <source>
        <dbReference type="Proteomes" id="UP000688137"/>
    </source>
</evidence>
<accession>A0A8S1MCQ0</accession>
<feature type="coiled-coil region" evidence="1">
    <location>
        <begin position="50"/>
        <end position="95"/>
    </location>
</feature>
<gene>
    <name evidence="2" type="ORF">PPRIM_AZ9-3.1.T0590113</name>
</gene>
<dbReference type="EMBL" id="CAJJDM010000060">
    <property type="protein sequence ID" value="CAD8077997.1"/>
    <property type="molecule type" value="Genomic_DNA"/>
</dbReference>
<reference evidence="2" key="1">
    <citation type="submission" date="2021-01" db="EMBL/GenBank/DDBJ databases">
        <authorList>
            <consortium name="Genoscope - CEA"/>
            <person name="William W."/>
        </authorList>
    </citation>
    <scope>NUCLEOTIDE SEQUENCE</scope>
</reference>
<dbReference type="Proteomes" id="UP000688137">
    <property type="component" value="Unassembled WGS sequence"/>
</dbReference>
<keyword evidence="1" id="KW-0175">Coiled coil</keyword>
<evidence type="ECO:0000256" key="1">
    <source>
        <dbReference type="SAM" id="Coils"/>
    </source>
</evidence>
<keyword evidence="3" id="KW-1185">Reference proteome</keyword>
<name>A0A8S1MCQ0_PARPR</name>
<comment type="caution">
    <text evidence="2">The sequence shown here is derived from an EMBL/GenBank/DDBJ whole genome shotgun (WGS) entry which is preliminary data.</text>
</comment>
<protein>
    <submittedName>
        <fullName evidence="2">Uncharacterized protein</fullName>
    </submittedName>
</protein>
<dbReference type="AlphaFoldDB" id="A0A8S1MCQ0"/>
<organism evidence="2 3">
    <name type="scientific">Paramecium primaurelia</name>
    <dbReference type="NCBI Taxonomy" id="5886"/>
    <lineage>
        <taxon>Eukaryota</taxon>
        <taxon>Sar</taxon>
        <taxon>Alveolata</taxon>
        <taxon>Ciliophora</taxon>
        <taxon>Intramacronucleata</taxon>
        <taxon>Oligohymenophorea</taxon>
        <taxon>Peniculida</taxon>
        <taxon>Parameciidae</taxon>
        <taxon>Paramecium</taxon>
    </lineage>
</organism>